<sequence length="384" mass="43189">MSNVSPPSSDEQTRTRQTRWRLVLGDGVESTLGGLSGEDAERDAALAYLYNREYSPGRNVRGGHPAGDLGESRLTVPEWINHVHRLFPQKTIERIERDALERYQLQEMVTNPDLLARAQPSQTLLKAVLHTKHLMNEQVLALARDLVRRVVAQLMEKLASEVRQPFSGALDRRRRSLVRVAKNFDIRTTLRRNLKHWRPDEKRLVLQTPHFYSRVRRQTDRWQLVILVDESGSMLDSVIHAAITAACFWNLRALRTHLVLFDTAVVDVTEHCVDPVETLMKVQLGGGTDIGQALNYAHSLIDNPRRAIVLLVTDFFEGAPVGRLYAEARRIIGGGSTLLGLAALDPDARPRYDEHVARQLAQLGAHVGAMTPGELAEWIAQKVG</sequence>
<keyword evidence="2" id="KW-1185">Reference proteome</keyword>
<evidence type="ECO:0000313" key="1">
    <source>
        <dbReference type="EMBL" id="AWI09350.1"/>
    </source>
</evidence>
<dbReference type="InterPro" id="IPR036465">
    <property type="entry name" value="vWFA_dom_sf"/>
</dbReference>
<reference evidence="1 2" key="1">
    <citation type="journal article" date="2018" name="Syst. Appl. Microbiol.">
        <title>Ereboglobus luteus gen. nov. sp. nov. from cockroach guts, and new insights into the oxygen relationship of the genera Opitutus and Didymococcus (Verrucomicrobia: Opitutaceae).</title>
        <authorList>
            <person name="Tegtmeier D."/>
            <person name="Belitz A."/>
            <person name="Radek R."/>
            <person name="Heimerl T."/>
            <person name="Brune A."/>
        </authorList>
    </citation>
    <scope>NUCLEOTIDE SEQUENCE [LARGE SCALE GENOMIC DNA]</scope>
    <source>
        <strain evidence="1 2">Ho45</strain>
    </source>
</reference>
<dbReference type="OrthoDB" id="9789979at2"/>
<dbReference type="AlphaFoldDB" id="A0A2U8E3G4"/>
<name>A0A2U8E3G4_9BACT</name>
<evidence type="ECO:0000313" key="2">
    <source>
        <dbReference type="Proteomes" id="UP000244896"/>
    </source>
</evidence>
<evidence type="ECO:0008006" key="3">
    <source>
        <dbReference type="Google" id="ProtNLM"/>
    </source>
</evidence>
<dbReference type="PANTHER" id="PTHR30634">
    <property type="entry name" value="OUTER MEMBRANE LOLAB LIPOPROTEIN INSERTION APPARATUS"/>
    <property type="match status" value="1"/>
</dbReference>
<dbReference type="EMBL" id="CP023004">
    <property type="protein sequence ID" value="AWI09350.1"/>
    <property type="molecule type" value="Genomic_DNA"/>
</dbReference>
<dbReference type="Gene3D" id="3.40.50.410">
    <property type="entry name" value="von Willebrand factor, type A domain"/>
    <property type="match status" value="1"/>
</dbReference>
<gene>
    <name evidence="1" type="ORF">CKA38_08935</name>
</gene>
<dbReference type="InterPro" id="IPR050458">
    <property type="entry name" value="LolB"/>
</dbReference>
<dbReference type="SUPFAM" id="SSF53300">
    <property type="entry name" value="vWA-like"/>
    <property type="match status" value="1"/>
</dbReference>
<dbReference type="RefSeq" id="WP_108825161.1">
    <property type="nucleotide sequence ID" value="NZ_CP023004.1"/>
</dbReference>
<dbReference type="InterPro" id="IPR008912">
    <property type="entry name" value="Uncharacterised_CoxE"/>
</dbReference>
<dbReference type="Proteomes" id="UP000244896">
    <property type="component" value="Chromosome"/>
</dbReference>
<dbReference type="PANTHER" id="PTHR30634:SF16">
    <property type="entry name" value="OUTER-MEMBRANE LIPOPROTEIN LOLB"/>
    <property type="match status" value="1"/>
</dbReference>
<organism evidence="1 2">
    <name type="scientific">Ereboglobus luteus</name>
    <dbReference type="NCBI Taxonomy" id="1796921"/>
    <lineage>
        <taxon>Bacteria</taxon>
        <taxon>Pseudomonadati</taxon>
        <taxon>Verrucomicrobiota</taxon>
        <taxon>Opitutia</taxon>
        <taxon>Opitutales</taxon>
        <taxon>Opitutaceae</taxon>
        <taxon>Ereboglobus</taxon>
    </lineage>
</organism>
<dbReference type="KEGG" id="elut:CKA38_08935"/>
<accession>A0A2U8E3G4</accession>
<dbReference type="Pfam" id="PF05762">
    <property type="entry name" value="VWA_CoxE"/>
    <property type="match status" value="1"/>
</dbReference>
<protein>
    <recommendedName>
        <fullName evidence="3">VWFA domain-containing protein</fullName>
    </recommendedName>
</protein>
<proteinExistence type="predicted"/>